<protein>
    <submittedName>
        <fullName evidence="1">Fermentation/respiration switch protein</fullName>
    </submittedName>
</protein>
<dbReference type="AlphaFoldDB" id="A0A4V6JHI4"/>
<dbReference type="EMBL" id="LR590464">
    <property type="protein sequence ID" value="VTP64283.1"/>
    <property type="molecule type" value="Genomic_DNA"/>
</dbReference>
<dbReference type="InterPro" id="IPR029058">
    <property type="entry name" value="AB_hydrolase_fold"/>
</dbReference>
<dbReference type="InterPro" id="IPR010520">
    <property type="entry name" value="FrsA-like"/>
</dbReference>
<gene>
    <name evidence="1" type="ORF">NCTC13032_01356</name>
</gene>
<dbReference type="SUPFAM" id="SSF53474">
    <property type="entry name" value="alpha/beta-Hydrolases"/>
    <property type="match status" value="1"/>
</dbReference>
<dbReference type="Gene3D" id="3.40.50.1820">
    <property type="entry name" value="alpha/beta hydrolase"/>
    <property type="match status" value="1"/>
</dbReference>
<evidence type="ECO:0000313" key="2">
    <source>
        <dbReference type="Proteomes" id="UP000310719"/>
    </source>
</evidence>
<dbReference type="Proteomes" id="UP000310719">
    <property type="component" value="Chromosome"/>
</dbReference>
<proteinExistence type="predicted"/>
<accession>A0A4V6JHI4</accession>
<reference evidence="1 2" key="1">
    <citation type="submission" date="2019-05" db="EMBL/GenBank/DDBJ databases">
        <authorList>
            <consortium name="Pathogen Informatics"/>
        </authorList>
    </citation>
    <scope>NUCLEOTIDE SEQUENCE [LARGE SCALE GENOMIC DNA]</scope>
    <source>
        <strain evidence="1 2">NCTC13032</strain>
    </source>
</reference>
<name>A0A4V6JHI4_9ENTR</name>
<dbReference type="Pfam" id="PF06500">
    <property type="entry name" value="FrsA-like"/>
    <property type="match status" value="1"/>
</dbReference>
<organism evidence="1 2">
    <name type="scientific">Leclercia adecarboxylata</name>
    <dbReference type="NCBI Taxonomy" id="83655"/>
    <lineage>
        <taxon>Bacteria</taxon>
        <taxon>Pseudomonadati</taxon>
        <taxon>Pseudomonadota</taxon>
        <taxon>Gammaproteobacteria</taxon>
        <taxon>Enterobacterales</taxon>
        <taxon>Enterobacteriaceae</taxon>
        <taxon>Leclercia</taxon>
    </lineage>
</organism>
<evidence type="ECO:0000313" key="1">
    <source>
        <dbReference type="EMBL" id="VTP64283.1"/>
    </source>
</evidence>
<sequence length="143" mass="16728">MSQANLSEILFKPKFKHPETSTLVRRFNSGVQPAVQSALDGKNVPHWYRMVNRLMWIWRGIDPREILDVQARIVMSQAERTDDDLYDTVVGYRGGNWIYEWAKQAMIWQQKASQEDDPLLSGKHWLHACNLYSIAAYPPPERR</sequence>